<accession>A0A2P2MXU0</accession>
<dbReference type="AlphaFoldDB" id="A0A2P2MXU0"/>
<dbReference type="EMBL" id="GGEC01054525">
    <property type="protein sequence ID" value="MBX35009.1"/>
    <property type="molecule type" value="Transcribed_RNA"/>
</dbReference>
<sequence length="30" mass="3695">MWLIRCVLKLDDRRISPCTSYPLFRRNSVR</sequence>
<protein>
    <submittedName>
        <fullName evidence="1">Uncharacterized protein</fullName>
    </submittedName>
</protein>
<reference evidence="1" key="1">
    <citation type="submission" date="2018-02" db="EMBL/GenBank/DDBJ databases">
        <title>Rhizophora mucronata_Transcriptome.</title>
        <authorList>
            <person name="Meera S.P."/>
            <person name="Sreeshan A."/>
            <person name="Augustine A."/>
        </authorList>
    </citation>
    <scope>NUCLEOTIDE SEQUENCE</scope>
    <source>
        <tissue evidence="1">Leaf</tissue>
    </source>
</reference>
<organism evidence="1">
    <name type="scientific">Rhizophora mucronata</name>
    <name type="common">Asiatic mangrove</name>
    <dbReference type="NCBI Taxonomy" id="61149"/>
    <lineage>
        <taxon>Eukaryota</taxon>
        <taxon>Viridiplantae</taxon>
        <taxon>Streptophyta</taxon>
        <taxon>Embryophyta</taxon>
        <taxon>Tracheophyta</taxon>
        <taxon>Spermatophyta</taxon>
        <taxon>Magnoliopsida</taxon>
        <taxon>eudicotyledons</taxon>
        <taxon>Gunneridae</taxon>
        <taxon>Pentapetalae</taxon>
        <taxon>rosids</taxon>
        <taxon>fabids</taxon>
        <taxon>Malpighiales</taxon>
        <taxon>Rhizophoraceae</taxon>
        <taxon>Rhizophora</taxon>
    </lineage>
</organism>
<evidence type="ECO:0000313" key="1">
    <source>
        <dbReference type="EMBL" id="MBX35009.1"/>
    </source>
</evidence>
<name>A0A2P2MXU0_RHIMU</name>
<proteinExistence type="predicted"/>